<protein>
    <submittedName>
        <fullName evidence="1">Uncharacterized protein</fullName>
    </submittedName>
</protein>
<keyword evidence="2" id="KW-1185">Reference proteome</keyword>
<reference evidence="1" key="1">
    <citation type="submission" date="2020-01" db="EMBL/GenBank/DDBJ databases">
        <authorList>
            <consortium name="DOE Joint Genome Institute"/>
            <person name="Haridas S."/>
            <person name="Albert R."/>
            <person name="Binder M."/>
            <person name="Bloem J."/>
            <person name="Labutti K."/>
            <person name="Salamov A."/>
            <person name="Andreopoulos B."/>
            <person name="Baker S.E."/>
            <person name="Barry K."/>
            <person name="Bills G."/>
            <person name="Bluhm B.H."/>
            <person name="Cannon C."/>
            <person name="Castanera R."/>
            <person name="Culley D.E."/>
            <person name="Daum C."/>
            <person name="Ezra D."/>
            <person name="Gonzalez J.B."/>
            <person name="Henrissat B."/>
            <person name="Kuo A."/>
            <person name="Liang C."/>
            <person name="Lipzen A."/>
            <person name="Lutzoni F."/>
            <person name="Magnuson J."/>
            <person name="Mondo S."/>
            <person name="Nolan M."/>
            <person name="Ohm R."/>
            <person name="Pangilinan J."/>
            <person name="Park H.-J."/>
            <person name="Ramirez L."/>
            <person name="Alfaro M."/>
            <person name="Sun H."/>
            <person name="Tritt A."/>
            <person name="Yoshinaga Y."/>
            <person name="Zwiers L.-H."/>
            <person name="Turgeon B.G."/>
            <person name="Goodwin S.B."/>
            <person name="Spatafora J.W."/>
            <person name="Crous P.W."/>
            <person name="Grigoriev I.V."/>
        </authorList>
    </citation>
    <scope>NUCLEOTIDE SEQUENCE</scope>
    <source>
        <strain evidence="1">IPT5</strain>
    </source>
</reference>
<sequence length="206" mass="21860">MPLAGSVGSAVLQPNGSPLQMSDRLSVSGLDYSDWADKMVAEGKLFEPSTDKNFTFRIAAASWTLTSLKCGYLASSEQRMNEVAYSGCEFMRLESKFALRFASLITIEEFCAGAVDDTCINNIDAAFTTVGAFVDASFDVFCHDMFLKIFDECPGGVGGSAALSLTADDGTVHKGSLLALNFENDPGATCPANPLEESVCKLQSAG</sequence>
<accession>A0A6A7AY92</accession>
<proteinExistence type="predicted"/>
<dbReference type="EMBL" id="MU006320">
    <property type="protein sequence ID" value="KAF2848082.1"/>
    <property type="molecule type" value="Genomic_DNA"/>
</dbReference>
<dbReference type="Proteomes" id="UP000799423">
    <property type="component" value="Unassembled WGS sequence"/>
</dbReference>
<gene>
    <name evidence="1" type="ORF">T440DRAFT_491428</name>
</gene>
<dbReference type="AlphaFoldDB" id="A0A6A7AY92"/>
<evidence type="ECO:0000313" key="2">
    <source>
        <dbReference type="Proteomes" id="UP000799423"/>
    </source>
</evidence>
<organism evidence="1 2">
    <name type="scientific">Plenodomus tracheiphilus IPT5</name>
    <dbReference type="NCBI Taxonomy" id="1408161"/>
    <lineage>
        <taxon>Eukaryota</taxon>
        <taxon>Fungi</taxon>
        <taxon>Dikarya</taxon>
        <taxon>Ascomycota</taxon>
        <taxon>Pezizomycotina</taxon>
        <taxon>Dothideomycetes</taxon>
        <taxon>Pleosporomycetidae</taxon>
        <taxon>Pleosporales</taxon>
        <taxon>Pleosporineae</taxon>
        <taxon>Leptosphaeriaceae</taxon>
        <taxon>Plenodomus</taxon>
    </lineage>
</organism>
<evidence type="ECO:0000313" key="1">
    <source>
        <dbReference type="EMBL" id="KAF2848082.1"/>
    </source>
</evidence>
<dbReference type="OrthoDB" id="4654312at2759"/>
<name>A0A6A7AY92_9PLEO</name>